<dbReference type="PANTHER" id="PTHR34698:SF2">
    <property type="entry name" value="5-OXOPROLINASE SUBUNIT B"/>
    <property type="match status" value="1"/>
</dbReference>
<sequence>MGMTQAASIQFPRIAPCGDSALVVELSDEIDEATNQRVVALAEALAQRAISGIVETVPTYRSLLVIYDPCVVRGRGLSALLLDLLAQDLSSSTTARQLTVPVHYGGEVGLDLDELAEMKQMTRLELIALHSAAQYRVYMIGFAPGFAYLGGLPEQLHTPRLAVPRQRIEASAIGIGGKQASINSVPGPSGWRFIGRTPLKLFDPSRSEPFLLRAGDRIRFRSINLEEAAHLDAAVACGKTVEEWEAL</sequence>
<evidence type="ECO:0000313" key="6">
    <source>
        <dbReference type="Proteomes" id="UP000287687"/>
    </source>
</evidence>
<dbReference type="InterPro" id="IPR003833">
    <property type="entry name" value="CT_C_D"/>
</dbReference>
<keyword evidence="6" id="KW-1185">Reference proteome</keyword>
<keyword evidence="1" id="KW-0547">Nucleotide-binding</keyword>
<dbReference type="EC" id="3.5.2.9" evidence="5"/>
<reference evidence="5 6" key="1">
    <citation type="submission" date="2019-01" db="EMBL/GenBank/DDBJ databases">
        <title>The draft genome of Rhizobium sp. 24NR.</title>
        <authorList>
            <person name="Liu L."/>
            <person name="Liang L."/>
            <person name="Shi S."/>
            <person name="Xu L."/>
            <person name="Wang X."/>
            <person name="Li L."/>
            <person name="Zhang X."/>
        </authorList>
    </citation>
    <scope>NUCLEOTIDE SEQUENCE [LARGE SCALE GENOMIC DNA]</scope>
    <source>
        <strain evidence="5 6">24NR</strain>
    </source>
</reference>
<dbReference type="Gene3D" id="3.30.1360.40">
    <property type="match status" value="1"/>
</dbReference>
<dbReference type="GO" id="GO:0005524">
    <property type="term" value="F:ATP binding"/>
    <property type="evidence" value="ECO:0007669"/>
    <property type="project" value="UniProtKB-KW"/>
</dbReference>
<organism evidence="5 6">
    <name type="scientific">Neorhizobium lilium</name>
    <dbReference type="NCBI Taxonomy" id="2503024"/>
    <lineage>
        <taxon>Bacteria</taxon>
        <taxon>Pseudomonadati</taxon>
        <taxon>Pseudomonadota</taxon>
        <taxon>Alphaproteobacteria</taxon>
        <taxon>Hyphomicrobiales</taxon>
        <taxon>Rhizobiaceae</taxon>
        <taxon>Rhizobium/Agrobacterium group</taxon>
        <taxon>Neorhizobium</taxon>
    </lineage>
</organism>
<dbReference type="RefSeq" id="WP_128441970.1">
    <property type="nucleotide sequence ID" value="NZ_SBIP01000001.1"/>
</dbReference>
<comment type="caution">
    <text evidence="5">The sequence shown here is derived from an EMBL/GenBank/DDBJ whole genome shotgun (WGS) entry which is preliminary data.</text>
</comment>
<dbReference type="Pfam" id="PF02682">
    <property type="entry name" value="CT_C_D"/>
    <property type="match status" value="1"/>
</dbReference>
<dbReference type="NCBIfam" id="TIGR00370">
    <property type="entry name" value="5-oxoprolinase subunit PxpB"/>
    <property type="match status" value="1"/>
</dbReference>
<accession>A0A444LN70</accession>
<gene>
    <name evidence="5" type="primary">pxpB</name>
    <name evidence="5" type="ORF">EPK99_05860</name>
</gene>
<proteinExistence type="predicted"/>
<dbReference type="Gene3D" id="2.40.100.10">
    <property type="entry name" value="Cyclophilin-like"/>
    <property type="match status" value="1"/>
</dbReference>
<dbReference type="AlphaFoldDB" id="A0A444LN70"/>
<dbReference type="SMART" id="SM00796">
    <property type="entry name" value="AHS1"/>
    <property type="match status" value="1"/>
</dbReference>
<keyword evidence="2 5" id="KW-0378">Hydrolase</keyword>
<dbReference type="EMBL" id="SBIP01000001">
    <property type="protein sequence ID" value="RWX81776.1"/>
    <property type="molecule type" value="Genomic_DNA"/>
</dbReference>
<evidence type="ECO:0000313" key="5">
    <source>
        <dbReference type="EMBL" id="RWX81776.1"/>
    </source>
</evidence>
<dbReference type="Proteomes" id="UP000287687">
    <property type="component" value="Unassembled WGS sequence"/>
</dbReference>
<protein>
    <submittedName>
        <fullName evidence="5">5-oxoprolinase subunit PxpB</fullName>
        <ecNumber evidence="5">3.5.2.9</ecNumber>
    </submittedName>
</protein>
<feature type="domain" description="Carboxyltransferase" evidence="4">
    <location>
        <begin position="12"/>
        <end position="212"/>
    </location>
</feature>
<evidence type="ECO:0000256" key="2">
    <source>
        <dbReference type="ARBA" id="ARBA00022801"/>
    </source>
</evidence>
<evidence type="ECO:0000259" key="4">
    <source>
        <dbReference type="SMART" id="SM00796"/>
    </source>
</evidence>
<evidence type="ECO:0000256" key="1">
    <source>
        <dbReference type="ARBA" id="ARBA00022741"/>
    </source>
</evidence>
<dbReference type="OrthoDB" id="9778567at2"/>
<dbReference type="PANTHER" id="PTHR34698">
    <property type="entry name" value="5-OXOPROLINASE SUBUNIT B"/>
    <property type="match status" value="1"/>
</dbReference>
<evidence type="ECO:0000256" key="3">
    <source>
        <dbReference type="ARBA" id="ARBA00022840"/>
    </source>
</evidence>
<keyword evidence="3" id="KW-0067">ATP-binding</keyword>
<dbReference type="SUPFAM" id="SSF160467">
    <property type="entry name" value="PH0987 N-terminal domain-like"/>
    <property type="match status" value="1"/>
</dbReference>
<dbReference type="InterPro" id="IPR010016">
    <property type="entry name" value="PxpB"/>
</dbReference>
<dbReference type="SUPFAM" id="SSF50891">
    <property type="entry name" value="Cyclophilin-like"/>
    <property type="match status" value="1"/>
</dbReference>
<dbReference type="GO" id="GO:0017168">
    <property type="term" value="F:5-oxoprolinase (ATP-hydrolyzing) activity"/>
    <property type="evidence" value="ECO:0007669"/>
    <property type="project" value="UniProtKB-EC"/>
</dbReference>
<name>A0A444LN70_9HYPH</name>
<dbReference type="InterPro" id="IPR029000">
    <property type="entry name" value="Cyclophilin-like_dom_sf"/>
</dbReference>